<protein>
    <submittedName>
        <fullName evidence="10">Uncharacterized protein</fullName>
    </submittedName>
</protein>
<dbReference type="PRINTS" id="PR00046">
    <property type="entry name" value="SIGMA70FCT"/>
</dbReference>
<keyword evidence="4" id="KW-0238">DNA-binding</keyword>
<dbReference type="NCBIfam" id="TIGR02937">
    <property type="entry name" value="sigma70-ECF"/>
    <property type="match status" value="1"/>
</dbReference>
<organism evidence="10">
    <name type="scientific">Ostreococcus tauri</name>
    <name type="common">Marine green alga</name>
    <dbReference type="NCBI Taxonomy" id="70448"/>
    <lineage>
        <taxon>Eukaryota</taxon>
        <taxon>Viridiplantae</taxon>
        <taxon>Chlorophyta</taxon>
        <taxon>Mamiellophyceae</taxon>
        <taxon>Mamiellales</taxon>
        <taxon>Bathycoccaceae</taxon>
        <taxon>Ostreococcus</taxon>
    </lineage>
</organism>
<dbReference type="Gene3D" id="1.20.140.160">
    <property type="match status" value="1"/>
</dbReference>
<dbReference type="Proteomes" id="UP000195557">
    <property type="component" value="Unassembled WGS sequence"/>
</dbReference>
<dbReference type="InterPro" id="IPR014284">
    <property type="entry name" value="RNA_pol_sigma-70_dom"/>
</dbReference>
<dbReference type="InterPro" id="IPR007630">
    <property type="entry name" value="RNA_pol_sigma70_r4"/>
</dbReference>
<name>A0A1Y5IIZ6_OSTTA</name>
<feature type="compositionally biased region" description="Low complexity" evidence="7">
    <location>
        <begin position="150"/>
        <end position="164"/>
    </location>
</feature>
<dbReference type="InterPro" id="IPR007627">
    <property type="entry name" value="RNA_pol_sigma70_r2"/>
</dbReference>
<gene>
    <name evidence="10" type="ORF">BE221DRAFT_188839</name>
</gene>
<evidence type="ECO:0000256" key="7">
    <source>
        <dbReference type="SAM" id="MobiDB-lite"/>
    </source>
</evidence>
<feature type="domain" description="RNA polymerase sigma-70 region 4" evidence="9">
    <location>
        <begin position="460"/>
        <end position="511"/>
    </location>
</feature>
<evidence type="ECO:0000256" key="3">
    <source>
        <dbReference type="ARBA" id="ARBA00023082"/>
    </source>
</evidence>
<evidence type="ECO:0000259" key="8">
    <source>
        <dbReference type="Pfam" id="PF04542"/>
    </source>
</evidence>
<evidence type="ECO:0000259" key="9">
    <source>
        <dbReference type="Pfam" id="PF04545"/>
    </source>
</evidence>
<reference evidence="10" key="1">
    <citation type="submission" date="2017-04" db="EMBL/GenBank/DDBJ databases">
        <title>Population genomics of picophytoplankton unveils novel chromosome hypervariability.</title>
        <authorList>
            <consortium name="DOE Joint Genome Institute"/>
            <person name="Blanc-Mathieu R."/>
            <person name="Krasovec M."/>
            <person name="Hebrard M."/>
            <person name="Yau S."/>
            <person name="Desgranges E."/>
            <person name="Martin J."/>
            <person name="Schackwitz W."/>
            <person name="Kuo A."/>
            <person name="Salin G."/>
            <person name="Donnadieu C."/>
            <person name="Desdevises Y."/>
            <person name="Sanchez-Ferandin S."/>
            <person name="Moreau H."/>
            <person name="Rivals E."/>
            <person name="Grigoriev I.V."/>
            <person name="Grimsley N."/>
            <person name="Eyre-Walker A."/>
            <person name="Piganeau G."/>
        </authorList>
    </citation>
    <scope>NUCLEOTIDE SEQUENCE [LARGE SCALE GENOMIC DNA]</scope>
    <source>
        <strain evidence="10">RCC 1115</strain>
    </source>
</reference>
<feature type="compositionally biased region" description="Basic and acidic residues" evidence="7">
    <location>
        <begin position="140"/>
        <end position="149"/>
    </location>
</feature>
<proteinExistence type="inferred from homology"/>
<feature type="region of interest" description="Disordered" evidence="7">
    <location>
        <begin position="532"/>
        <end position="565"/>
    </location>
</feature>
<dbReference type="AlphaFoldDB" id="A0A1Y5IIZ6"/>
<keyword evidence="6" id="KW-0175">Coiled coil</keyword>
<feature type="coiled-coil region" evidence="6">
    <location>
        <begin position="192"/>
        <end position="250"/>
    </location>
</feature>
<evidence type="ECO:0000256" key="5">
    <source>
        <dbReference type="ARBA" id="ARBA00023163"/>
    </source>
</evidence>
<keyword evidence="2" id="KW-0805">Transcription regulation</keyword>
<dbReference type="GO" id="GO:0016987">
    <property type="term" value="F:sigma factor activity"/>
    <property type="evidence" value="ECO:0007669"/>
    <property type="project" value="UniProtKB-KW"/>
</dbReference>
<dbReference type="PANTHER" id="PTHR30603:SF47">
    <property type="entry name" value="RNA POLYMERASE SIGMA FACTOR SIGD, CHLOROPLASTIC"/>
    <property type="match status" value="1"/>
</dbReference>
<feature type="region of interest" description="Disordered" evidence="7">
    <location>
        <begin position="1"/>
        <end position="179"/>
    </location>
</feature>
<evidence type="ECO:0000256" key="4">
    <source>
        <dbReference type="ARBA" id="ARBA00023125"/>
    </source>
</evidence>
<dbReference type="InterPro" id="IPR013324">
    <property type="entry name" value="RNA_pol_sigma_r3/r4-like"/>
</dbReference>
<dbReference type="InterPro" id="IPR000943">
    <property type="entry name" value="RNA_pol_sigma70"/>
</dbReference>
<dbReference type="SUPFAM" id="SSF88946">
    <property type="entry name" value="Sigma2 domain of RNA polymerase sigma factors"/>
    <property type="match status" value="1"/>
</dbReference>
<dbReference type="Pfam" id="PF04545">
    <property type="entry name" value="Sigma70_r4"/>
    <property type="match status" value="1"/>
</dbReference>
<dbReference type="EMBL" id="KZ155771">
    <property type="protein sequence ID" value="OUS49539.1"/>
    <property type="molecule type" value="Genomic_DNA"/>
</dbReference>
<dbReference type="GO" id="GO:0006352">
    <property type="term" value="P:DNA-templated transcription initiation"/>
    <property type="evidence" value="ECO:0007669"/>
    <property type="project" value="InterPro"/>
</dbReference>
<feature type="compositionally biased region" description="Low complexity" evidence="7">
    <location>
        <begin position="27"/>
        <end position="44"/>
    </location>
</feature>
<feature type="compositionally biased region" description="Basic and acidic residues" evidence="7">
    <location>
        <begin position="70"/>
        <end position="87"/>
    </location>
</feature>
<sequence>MPSAAVPRPPPSARARTDIPRPRRVLSRATASSSRRTMRASTSMPRAGAADVVNDSPCADAASRPRRARIARDGVEARVDRAARARDGAGGMDAEDARRTGGDGRGTASAQAGRRAARRRRKARSEGGESGVEPGADATARSERSEETTSRTTGRGTRGGSSAERWARERALARGTSRDPSVRLNVDEIRTLSDALQRLLTIERVEEELRDEEEAKRLELKATLGVVEALALHEREAKDAKARFEQALARRAGFGEDSTKMRAVMRQGKIARQKLVSANIELAAKVATDVFHTFSPMERRSISRQDMIHEGVTGLVRASEKFDPALGCAFSTYAYNWTKQAVTRGVLNNGRTIRVPEQVLYERREAHELSKRMEIELGRRPTLHEIAARSQKFSVDKLQLLVGIAKQHPLSLDILGVGDEERDGDETGLSGTWENEMGSTDEITRTIELEFLRDDIKKTLNELSSDEAYVLKHRFGLVGGEFMTNAEIGSRIGKSAEGVRYIEKRALERLKSTPDFSDLAQHLEGDRHAAAKKLDIVDSNDGTERKSAPKKPKRTKVKASKPSKSAIDLVRSIDLA</sequence>
<accession>A0A1Y5IIZ6</accession>
<dbReference type="PANTHER" id="PTHR30603">
    <property type="entry name" value="RNA POLYMERASE SIGMA FACTOR RPO"/>
    <property type="match status" value="1"/>
</dbReference>
<keyword evidence="5" id="KW-0804">Transcription</keyword>
<feature type="compositionally biased region" description="Basic residues" evidence="7">
    <location>
        <begin position="548"/>
        <end position="561"/>
    </location>
</feature>
<dbReference type="SUPFAM" id="SSF88659">
    <property type="entry name" value="Sigma3 and sigma4 domains of RNA polymerase sigma factors"/>
    <property type="match status" value="2"/>
</dbReference>
<dbReference type="Pfam" id="PF04542">
    <property type="entry name" value="Sigma70_r2"/>
    <property type="match status" value="1"/>
</dbReference>
<dbReference type="Gene3D" id="1.10.601.10">
    <property type="entry name" value="RNA Polymerase Primary Sigma Factor"/>
    <property type="match status" value="1"/>
</dbReference>
<dbReference type="eggNOG" id="ENOG502QV7Q">
    <property type="taxonomic scope" value="Eukaryota"/>
</dbReference>
<evidence type="ECO:0000256" key="6">
    <source>
        <dbReference type="SAM" id="Coils"/>
    </source>
</evidence>
<keyword evidence="3" id="KW-0731">Sigma factor</keyword>
<dbReference type="InterPro" id="IPR013325">
    <property type="entry name" value="RNA_pol_sigma_r2"/>
</dbReference>
<evidence type="ECO:0000256" key="1">
    <source>
        <dbReference type="ARBA" id="ARBA00007788"/>
    </source>
</evidence>
<feature type="domain" description="RNA polymerase sigma-70 region 2" evidence="8">
    <location>
        <begin position="296"/>
        <end position="351"/>
    </location>
</feature>
<feature type="compositionally biased region" description="Basic and acidic residues" evidence="7">
    <location>
        <begin position="165"/>
        <end position="179"/>
    </location>
</feature>
<dbReference type="GO" id="GO:0003677">
    <property type="term" value="F:DNA binding"/>
    <property type="evidence" value="ECO:0007669"/>
    <property type="project" value="UniProtKB-KW"/>
</dbReference>
<evidence type="ECO:0000313" key="10">
    <source>
        <dbReference type="EMBL" id="OUS49539.1"/>
    </source>
</evidence>
<feature type="compositionally biased region" description="Basic and acidic residues" evidence="7">
    <location>
        <begin position="532"/>
        <end position="547"/>
    </location>
</feature>
<dbReference type="InterPro" id="IPR050239">
    <property type="entry name" value="Sigma-70_RNA_pol_init_factors"/>
</dbReference>
<evidence type="ECO:0000256" key="2">
    <source>
        <dbReference type="ARBA" id="ARBA00023015"/>
    </source>
</evidence>
<comment type="similarity">
    <text evidence="1">Belongs to the sigma-70 factor family.</text>
</comment>